<reference evidence="1" key="1">
    <citation type="submission" date="2020-01" db="EMBL/GenBank/DDBJ databases">
        <authorList>
            <person name="Meier V. D."/>
            <person name="Meier V D."/>
        </authorList>
    </citation>
    <scope>NUCLEOTIDE SEQUENCE</scope>
    <source>
        <strain evidence="1">HLG_WM_MAG_04</strain>
    </source>
</reference>
<organism evidence="1">
    <name type="scientific">uncultured Sulfurovum sp</name>
    <dbReference type="NCBI Taxonomy" id="269237"/>
    <lineage>
        <taxon>Bacteria</taxon>
        <taxon>Pseudomonadati</taxon>
        <taxon>Campylobacterota</taxon>
        <taxon>Epsilonproteobacteria</taxon>
        <taxon>Campylobacterales</taxon>
        <taxon>Sulfurovaceae</taxon>
        <taxon>Sulfurovum</taxon>
        <taxon>environmental samples</taxon>
    </lineage>
</organism>
<dbReference type="AlphaFoldDB" id="A0A6S6TNF2"/>
<proteinExistence type="predicted"/>
<protein>
    <submittedName>
        <fullName evidence="1">Uncharacterized protein</fullName>
    </submittedName>
</protein>
<dbReference type="EMBL" id="CACVAX010000060">
    <property type="protein sequence ID" value="CAA6822442.1"/>
    <property type="molecule type" value="Genomic_DNA"/>
</dbReference>
<feature type="non-terminal residue" evidence="1">
    <location>
        <position position="1"/>
    </location>
</feature>
<accession>A0A6S6TNF2</accession>
<evidence type="ECO:0000313" key="1">
    <source>
        <dbReference type="EMBL" id="CAA6822442.1"/>
    </source>
</evidence>
<sequence>AFVWSILAGDYRELDKPIVLKKRTLSN</sequence>
<name>A0A6S6TNF2_9BACT</name>
<gene>
    <name evidence="1" type="ORF">HELGO_WM9674</name>
</gene>